<proteinExistence type="predicted"/>
<keyword evidence="4" id="KW-1185">Reference proteome</keyword>
<dbReference type="InParanoid" id="G0N7V7"/>
<evidence type="ECO:0000313" key="3">
    <source>
        <dbReference type="EMBL" id="EGT54880.1"/>
    </source>
</evidence>
<evidence type="ECO:0000256" key="1">
    <source>
        <dbReference type="SAM" id="Phobius"/>
    </source>
</evidence>
<feature type="signal peptide" evidence="2">
    <location>
        <begin position="1"/>
        <end position="18"/>
    </location>
</feature>
<feature type="chain" id="PRO_5003404791" evidence="2">
    <location>
        <begin position="19"/>
        <end position="134"/>
    </location>
</feature>
<dbReference type="Proteomes" id="UP000008068">
    <property type="component" value="Unassembled WGS sequence"/>
</dbReference>
<sequence>MPLFRLLVFALLIVSVLGGTHSYAHLDKGPNIELSHECSIAKICSFRFFSRKMFCKYDYYDCYRMALTCWPVFRPKIEFYFAAFFTLVFVIIGILGAGQCWYVKRSRAREYDFKKARHQLDLLRARPGHAIIHT</sequence>
<dbReference type="EMBL" id="GL379848">
    <property type="protein sequence ID" value="EGT54880.1"/>
    <property type="molecule type" value="Genomic_DNA"/>
</dbReference>
<gene>
    <name evidence="3" type="ORF">CAEBREN_06882</name>
</gene>
<name>G0N7V7_CAEBE</name>
<accession>G0N7V7</accession>
<protein>
    <submittedName>
        <fullName evidence="3">Uncharacterized protein</fullName>
    </submittedName>
</protein>
<feature type="transmembrane region" description="Helical" evidence="1">
    <location>
        <begin position="79"/>
        <end position="103"/>
    </location>
</feature>
<dbReference type="HOGENOM" id="CLU_1898059_0_0_1"/>
<dbReference type="AlphaFoldDB" id="G0N7V7"/>
<keyword evidence="2" id="KW-0732">Signal</keyword>
<evidence type="ECO:0000256" key="2">
    <source>
        <dbReference type="SAM" id="SignalP"/>
    </source>
</evidence>
<keyword evidence="1" id="KW-0812">Transmembrane</keyword>
<keyword evidence="1" id="KW-0472">Membrane</keyword>
<reference evidence="4" key="1">
    <citation type="submission" date="2011-07" db="EMBL/GenBank/DDBJ databases">
        <authorList>
            <consortium name="Caenorhabditis brenneri Sequencing and Analysis Consortium"/>
            <person name="Wilson R.K."/>
        </authorList>
    </citation>
    <scope>NUCLEOTIDE SEQUENCE [LARGE SCALE GENOMIC DNA]</scope>
    <source>
        <strain evidence="4">PB2801</strain>
    </source>
</reference>
<evidence type="ECO:0000313" key="4">
    <source>
        <dbReference type="Proteomes" id="UP000008068"/>
    </source>
</evidence>
<keyword evidence="1" id="KW-1133">Transmembrane helix</keyword>
<organism evidence="4">
    <name type="scientific">Caenorhabditis brenneri</name>
    <name type="common">Nematode worm</name>
    <dbReference type="NCBI Taxonomy" id="135651"/>
    <lineage>
        <taxon>Eukaryota</taxon>
        <taxon>Metazoa</taxon>
        <taxon>Ecdysozoa</taxon>
        <taxon>Nematoda</taxon>
        <taxon>Chromadorea</taxon>
        <taxon>Rhabditida</taxon>
        <taxon>Rhabditina</taxon>
        <taxon>Rhabditomorpha</taxon>
        <taxon>Rhabditoidea</taxon>
        <taxon>Rhabditidae</taxon>
        <taxon>Peloderinae</taxon>
        <taxon>Caenorhabditis</taxon>
    </lineage>
</organism>